<feature type="domain" description="DUF3887" evidence="1">
    <location>
        <begin position="101"/>
        <end position="190"/>
    </location>
</feature>
<organism evidence="2 3">
    <name type="scientific">Subtercola boreus</name>
    <dbReference type="NCBI Taxonomy" id="120213"/>
    <lineage>
        <taxon>Bacteria</taxon>
        <taxon>Bacillati</taxon>
        <taxon>Actinomycetota</taxon>
        <taxon>Actinomycetes</taxon>
        <taxon>Micrococcales</taxon>
        <taxon>Microbacteriaceae</taxon>
        <taxon>Subtercola</taxon>
    </lineage>
</organism>
<dbReference type="EMBL" id="NBXA01000026">
    <property type="protein sequence ID" value="RFA07527.1"/>
    <property type="molecule type" value="Genomic_DNA"/>
</dbReference>
<reference evidence="2 3" key="1">
    <citation type="submission" date="2017-04" db="EMBL/GenBank/DDBJ databases">
        <title>Comparative genome analysis of Subtercola boreus.</title>
        <authorList>
            <person name="Cho Y.-J."/>
            <person name="Cho A."/>
            <person name="Kim O.-S."/>
            <person name="Lee J.-I."/>
        </authorList>
    </citation>
    <scope>NUCLEOTIDE SEQUENCE [LARGE SCALE GENOMIC DNA]</scope>
    <source>
        <strain evidence="2 3">P27444</strain>
    </source>
</reference>
<name>A0A3E0VF95_9MICO</name>
<dbReference type="InterPro" id="IPR024981">
    <property type="entry name" value="DUF3887"/>
</dbReference>
<gene>
    <name evidence="2" type="ORF">B7R21_15160</name>
</gene>
<dbReference type="OrthoDB" id="3579809at2"/>
<protein>
    <submittedName>
        <fullName evidence="2">DUF3887 domain-containing protein</fullName>
    </submittedName>
</protein>
<dbReference type="AlphaFoldDB" id="A0A3E0VF95"/>
<evidence type="ECO:0000259" key="1">
    <source>
        <dbReference type="Pfam" id="PF13026"/>
    </source>
</evidence>
<dbReference type="RefSeq" id="WP_116284065.1">
    <property type="nucleotide sequence ID" value="NZ_NBXA01000026.1"/>
</dbReference>
<dbReference type="Pfam" id="PF13026">
    <property type="entry name" value="DUF3887"/>
    <property type="match status" value="1"/>
</dbReference>
<comment type="caution">
    <text evidence="2">The sequence shown here is derived from an EMBL/GenBank/DDBJ whole genome shotgun (WGS) entry which is preliminary data.</text>
</comment>
<evidence type="ECO:0000313" key="2">
    <source>
        <dbReference type="EMBL" id="RFA07527.1"/>
    </source>
</evidence>
<sequence>MTQLLALLRQQSDALRAAPVRNDPDDRTRLILDAIEMRATSEQIVVAAVRQAREDGTSWQEIGDALGVTRQAAFQRYGKSIDPRTGAPMNTTPLPEAIGLANTVIDDLAAGRWGDVAARFDPKMREGLPVDALSAAWAQIVGQAGSFEAQGATESARAADVTITNTPLAFEAGDFIARITFRDDQTIAGLYILDPKSA</sequence>
<proteinExistence type="predicted"/>
<accession>A0A3E0VF95</accession>
<dbReference type="Proteomes" id="UP000256709">
    <property type="component" value="Unassembled WGS sequence"/>
</dbReference>
<evidence type="ECO:0000313" key="3">
    <source>
        <dbReference type="Proteomes" id="UP000256709"/>
    </source>
</evidence>
<dbReference type="Gene3D" id="3.10.450.590">
    <property type="match status" value="1"/>
</dbReference>